<sequence>MGRRRVCGAKLGKEIGNRVTLFGLIKGVSSNQMNVELSTPDNIKVNVSLPEPYFGLADGIMEVFGTVKSKSTISADSYLYFTSKDLETFKTQDYQDFAVLLGYLMGQDPEVQAFFHTP</sequence>
<proteinExistence type="inferred from homology"/>
<name>A0A9R1U7S8_9HYME</name>
<dbReference type="GO" id="GO:0006260">
    <property type="term" value="P:DNA replication"/>
    <property type="evidence" value="ECO:0007669"/>
    <property type="project" value="InterPro"/>
</dbReference>
<dbReference type="OrthoDB" id="188186at2759"/>
<gene>
    <name evidence="5" type="primary">LOC105270947</name>
</gene>
<evidence type="ECO:0000256" key="1">
    <source>
        <dbReference type="ARBA" id="ARBA00004123"/>
    </source>
</evidence>
<dbReference type="KEGG" id="fas:105270947"/>
<comment type="subcellular location">
    <subcellularLocation>
        <location evidence="1">Nucleus</location>
    </subcellularLocation>
</comment>
<dbReference type="AlphaFoldDB" id="A0A9R1U7S8"/>
<dbReference type="InterPro" id="IPR012340">
    <property type="entry name" value="NA-bd_OB-fold"/>
</dbReference>
<dbReference type="RefSeq" id="XP_011310493.1">
    <property type="nucleotide sequence ID" value="XM_011312191.1"/>
</dbReference>
<dbReference type="SUPFAM" id="SSF50249">
    <property type="entry name" value="Nucleic acid-binding proteins"/>
    <property type="match status" value="1"/>
</dbReference>
<comment type="similarity">
    <text evidence="2">Belongs to the replication factor A protein 3 family.</text>
</comment>
<evidence type="ECO:0000313" key="5">
    <source>
        <dbReference type="RefSeq" id="XP_011310493.1"/>
    </source>
</evidence>
<dbReference type="GO" id="GO:0006310">
    <property type="term" value="P:DNA recombination"/>
    <property type="evidence" value="ECO:0007669"/>
    <property type="project" value="InterPro"/>
</dbReference>
<evidence type="ECO:0000256" key="2">
    <source>
        <dbReference type="ARBA" id="ARBA00009761"/>
    </source>
</evidence>
<accession>A0A9R1U7S8</accession>
<organism evidence="4 5">
    <name type="scientific">Fopius arisanus</name>
    <dbReference type="NCBI Taxonomy" id="64838"/>
    <lineage>
        <taxon>Eukaryota</taxon>
        <taxon>Metazoa</taxon>
        <taxon>Ecdysozoa</taxon>
        <taxon>Arthropoda</taxon>
        <taxon>Hexapoda</taxon>
        <taxon>Insecta</taxon>
        <taxon>Pterygota</taxon>
        <taxon>Neoptera</taxon>
        <taxon>Endopterygota</taxon>
        <taxon>Hymenoptera</taxon>
        <taxon>Apocrita</taxon>
        <taxon>Ichneumonoidea</taxon>
        <taxon>Braconidae</taxon>
        <taxon>Opiinae</taxon>
        <taxon>Fopius</taxon>
    </lineage>
</organism>
<dbReference type="GO" id="GO:0031981">
    <property type="term" value="C:nuclear lumen"/>
    <property type="evidence" value="ECO:0007669"/>
    <property type="project" value="UniProtKB-ARBA"/>
</dbReference>
<keyword evidence="3" id="KW-0539">Nucleus</keyword>
<dbReference type="GeneID" id="105270947"/>
<dbReference type="GO" id="GO:0003677">
    <property type="term" value="F:DNA binding"/>
    <property type="evidence" value="ECO:0007669"/>
    <property type="project" value="InterPro"/>
</dbReference>
<evidence type="ECO:0000313" key="4">
    <source>
        <dbReference type="Proteomes" id="UP000694866"/>
    </source>
</evidence>
<reference evidence="5" key="1">
    <citation type="submission" date="2025-08" db="UniProtKB">
        <authorList>
            <consortium name="RefSeq"/>
        </authorList>
    </citation>
    <scope>IDENTIFICATION</scope>
    <source>
        <strain evidence="5">USDA-PBARC FA_bdor</strain>
        <tissue evidence="5">Whole organism</tissue>
    </source>
</reference>
<protein>
    <submittedName>
        <fullName evidence="5">Uncharacterized protein</fullName>
    </submittedName>
</protein>
<dbReference type="Proteomes" id="UP000694866">
    <property type="component" value="Unplaced"/>
</dbReference>
<dbReference type="GO" id="GO:0006281">
    <property type="term" value="P:DNA repair"/>
    <property type="evidence" value="ECO:0007669"/>
    <property type="project" value="InterPro"/>
</dbReference>
<dbReference type="Gene3D" id="2.40.50.140">
    <property type="entry name" value="Nucleic acid-binding proteins"/>
    <property type="match status" value="1"/>
</dbReference>
<keyword evidence="4" id="KW-1185">Reference proteome</keyword>
<dbReference type="InterPro" id="IPR013970">
    <property type="entry name" value="Rfa2"/>
</dbReference>
<dbReference type="Pfam" id="PF08661">
    <property type="entry name" value="Rep_fac-A_3"/>
    <property type="match status" value="1"/>
</dbReference>
<evidence type="ECO:0000256" key="3">
    <source>
        <dbReference type="ARBA" id="ARBA00023242"/>
    </source>
</evidence>